<dbReference type="Pfam" id="PF14574">
    <property type="entry name" value="RACo_C_ter"/>
    <property type="match status" value="1"/>
</dbReference>
<accession>X1PQU2</accession>
<proteinExistence type="predicted"/>
<sequence length="169" mass="18628">LPTKRIREGVDGYEYVLCWAPETQINEDIVITEVDLDNLIRAKGAMYAGYKTLIKSVGLASADLEQVIIAGALGSHLDIENAIFIGLFPDIPRDRYIFIGNGSLLGARLTSFSTDMLDAGAKVAGMMTNFELSERTDFNNNYIAALFLPHTNIDDFPSVKEKLAKPQKN</sequence>
<dbReference type="EMBL" id="BARV01038269">
    <property type="protein sequence ID" value="GAI58193.1"/>
    <property type="molecule type" value="Genomic_DNA"/>
</dbReference>
<dbReference type="AlphaFoldDB" id="X1PQU2"/>
<protein>
    <recommendedName>
        <fullName evidence="1">RACo C-terminal domain-containing protein</fullName>
    </recommendedName>
</protein>
<feature type="domain" description="RACo C-terminal" evidence="1">
    <location>
        <begin position="3"/>
        <end position="160"/>
    </location>
</feature>
<dbReference type="InterPro" id="IPR052911">
    <property type="entry name" value="Corrinoid_activation_enz"/>
</dbReference>
<reference evidence="2" key="1">
    <citation type="journal article" date="2014" name="Front. Microbiol.">
        <title>High frequency of phylogenetically diverse reductive dehalogenase-homologous genes in deep subseafloor sedimentary metagenomes.</title>
        <authorList>
            <person name="Kawai M."/>
            <person name="Futagami T."/>
            <person name="Toyoda A."/>
            <person name="Takaki Y."/>
            <person name="Nishi S."/>
            <person name="Hori S."/>
            <person name="Arai W."/>
            <person name="Tsubouchi T."/>
            <person name="Morono Y."/>
            <person name="Uchiyama I."/>
            <person name="Ito T."/>
            <person name="Fujiyama A."/>
            <person name="Inagaki F."/>
            <person name="Takami H."/>
        </authorList>
    </citation>
    <scope>NUCLEOTIDE SEQUENCE</scope>
    <source>
        <strain evidence="2">Expedition CK06-06</strain>
    </source>
</reference>
<dbReference type="PANTHER" id="PTHR42895:SF1">
    <property type="entry name" value="IRON-SULFUR CLUSTER PROTEIN"/>
    <property type="match status" value="1"/>
</dbReference>
<name>X1PQU2_9ZZZZ</name>
<feature type="non-terminal residue" evidence="2">
    <location>
        <position position="1"/>
    </location>
</feature>
<dbReference type="InterPro" id="IPR027980">
    <property type="entry name" value="RACo_C"/>
</dbReference>
<gene>
    <name evidence="2" type="ORF">S06H3_59001</name>
</gene>
<evidence type="ECO:0000259" key="1">
    <source>
        <dbReference type="Pfam" id="PF14574"/>
    </source>
</evidence>
<dbReference type="PANTHER" id="PTHR42895">
    <property type="entry name" value="IRON-SULFUR CLUSTER-BINDING PROTEIN-RELATED"/>
    <property type="match status" value="1"/>
</dbReference>
<organism evidence="2">
    <name type="scientific">marine sediment metagenome</name>
    <dbReference type="NCBI Taxonomy" id="412755"/>
    <lineage>
        <taxon>unclassified sequences</taxon>
        <taxon>metagenomes</taxon>
        <taxon>ecological metagenomes</taxon>
    </lineage>
</organism>
<comment type="caution">
    <text evidence="2">The sequence shown here is derived from an EMBL/GenBank/DDBJ whole genome shotgun (WGS) entry which is preliminary data.</text>
</comment>
<evidence type="ECO:0000313" key="2">
    <source>
        <dbReference type="EMBL" id="GAI58193.1"/>
    </source>
</evidence>